<sequence length="86" mass="9719">MFNIVFIMYALCLITVNPGKIDKVTNYLSKKRKPMKEVMTVTGRADVSILFNGSLNDINNGVNELKRIKDIVSTETLIEVEVDLGW</sequence>
<name>A0A382MU64_9ZZZZ</name>
<dbReference type="AlphaFoldDB" id="A0A382MU64"/>
<evidence type="ECO:0008006" key="2">
    <source>
        <dbReference type="Google" id="ProtNLM"/>
    </source>
</evidence>
<dbReference type="EMBL" id="UINC01095931">
    <property type="protein sequence ID" value="SVC52399.1"/>
    <property type="molecule type" value="Genomic_DNA"/>
</dbReference>
<accession>A0A382MU64</accession>
<gene>
    <name evidence="1" type="ORF">METZ01_LOCUS305253</name>
</gene>
<protein>
    <recommendedName>
        <fullName evidence="2">Transcription regulator AsnC/Lrp ligand binding domain-containing protein</fullName>
    </recommendedName>
</protein>
<organism evidence="1">
    <name type="scientific">marine metagenome</name>
    <dbReference type="NCBI Taxonomy" id="408172"/>
    <lineage>
        <taxon>unclassified sequences</taxon>
        <taxon>metagenomes</taxon>
        <taxon>ecological metagenomes</taxon>
    </lineage>
</organism>
<dbReference type="SUPFAM" id="SSF54909">
    <property type="entry name" value="Dimeric alpha+beta barrel"/>
    <property type="match status" value="1"/>
</dbReference>
<proteinExistence type="predicted"/>
<dbReference type="InterPro" id="IPR011008">
    <property type="entry name" value="Dimeric_a/b-barrel"/>
</dbReference>
<reference evidence="1" key="1">
    <citation type="submission" date="2018-05" db="EMBL/GenBank/DDBJ databases">
        <authorList>
            <person name="Lanie J.A."/>
            <person name="Ng W.-L."/>
            <person name="Kazmierczak K.M."/>
            <person name="Andrzejewski T.M."/>
            <person name="Davidsen T.M."/>
            <person name="Wayne K.J."/>
            <person name="Tettelin H."/>
            <person name="Glass J.I."/>
            <person name="Rusch D."/>
            <person name="Podicherti R."/>
            <person name="Tsui H.-C.T."/>
            <person name="Winkler M.E."/>
        </authorList>
    </citation>
    <scope>NUCLEOTIDE SEQUENCE</scope>
</reference>
<dbReference type="Gene3D" id="3.30.70.920">
    <property type="match status" value="1"/>
</dbReference>
<evidence type="ECO:0000313" key="1">
    <source>
        <dbReference type="EMBL" id="SVC52399.1"/>
    </source>
</evidence>